<dbReference type="OrthoDB" id="10482975at2759"/>
<feature type="compositionally biased region" description="Polar residues" evidence="1">
    <location>
        <begin position="108"/>
        <end position="122"/>
    </location>
</feature>
<feature type="compositionally biased region" description="Polar residues" evidence="1">
    <location>
        <begin position="237"/>
        <end position="250"/>
    </location>
</feature>
<dbReference type="AlphaFoldDB" id="T0K960"/>
<reference evidence="3" key="1">
    <citation type="journal article" date="2013" name="Mol. Plant Microbe Interact.">
        <title>Global aspects of pacC regulation of pathogenicity genes in Colletotrichum gloeosporioides as revealed by transcriptome analysis.</title>
        <authorList>
            <person name="Alkan N."/>
            <person name="Meng X."/>
            <person name="Friedlander G."/>
            <person name="Reuveni E."/>
            <person name="Sukno S."/>
            <person name="Sherman A."/>
            <person name="Thon M."/>
            <person name="Fluhr R."/>
            <person name="Prusky D."/>
        </authorList>
    </citation>
    <scope>NUCLEOTIDE SEQUENCE [LARGE SCALE GENOMIC DNA]</scope>
    <source>
        <strain evidence="3">Cg-14</strain>
    </source>
</reference>
<dbReference type="HOGENOM" id="CLU_966461_0_0_1"/>
<proteinExistence type="predicted"/>
<name>T0K960_COLGC</name>
<evidence type="ECO:0000313" key="2">
    <source>
        <dbReference type="EMBL" id="EQB52097.1"/>
    </source>
</evidence>
<evidence type="ECO:0000256" key="1">
    <source>
        <dbReference type="SAM" id="MobiDB-lite"/>
    </source>
</evidence>
<dbReference type="Proteomes" id="UP000015530">
    <property type="component" value="Unassembled WGS sequence"/>
</dbReference>
<organism evidence="2 3">
    <name type="scientific">Colletotrichum gloeosporioides (strain Cg-14)</name>
    <name type="common">Anthracnose fungus</name>
    <name type="synonym">Glomerella cingulata</name>
    <dbReference type="NCBI Taxonomy" id="1237896"/>
    <lineage>
        <taxon>Eukaryota</taxon>
        <taxon>Fungi</taxon>
        <taxon>Dikarya</taxon>
        <taxon>Ascomycota</taxon>
        <taxon>Pezizomycotina</taxon>
        <taxon>Sordariomycetes</taxon>
        <taxon>Hypocreomycetidae</taxon>
        <taxon>Glomerellales</taxon>
        <taxon>Glomerellaceae</taxon>
        <taxon>Colletotrichum</taxon>
        <taxon>Colletotrichum gloeosporioides species complex</taxon>
    </lineage>
</organism>
<protein>
    <submittedName>
        <fullName evidence="2">Uncharacterized protein</fullName>
    </submittedName>
</protein>
<feature type="region of interest" description="Disordered" evidence="1">
    <location>
        <begin position="76"/>
        <end position="134"/>
    </location>
</feature>
<gene>
    <name evidence="2" type="ORF">CGLO_08302</name>
</gene>
<feature type="compositionally biased region" description="Basic and acidic residues" evidence="1">
    <location>
        <begin position="125"/>
        <end position="134"/>
    </location>
</feature>
<accession>T0K960</accession>
<evidence type="ECO:0000313" key="3">
    <source>
        <dbReference type="Proteomes" id="UP000015530"/>
    </source>
</evidence>
<sequence length="288" mass="32189">MNRDTITDKHLAAAASIQPDYWFYMPDEEDWPKKWEEDDGTYLKRILGNYSWKKVVAHFETTEVLAHAKSAENVAGGEQASKVNELPADSEHSGPASEDVEAADRGDQNMTVTRSPDTTNASGGDDGRANRIHGGRWDIEYPTIRTADHGADNGAIAKDKLYSFNASAVSVSKQPPTSGLAPQGSAKFNTIRWIRDSFGPELPTSGFATQEPRNEYPYPQSLVPEPLSINKLPSTWQASQTNTQTATDTQENSEHPSKNPRTRRRFMRWWSSLTKERRSHILQDLVSK</sequence>
<feature type="region of interest" description="Disordered" evidence="1">
    <location>
        <begin position="237"/>
        <end position="263"/>
    </location>
</feature>
<dbReference type="EMBL" id="AMYD01001668">
    <property type="protein sequence ID" value="EQB52097.1"/>
    <property type="molecule type" value="Genomic_DNA"/>
</dbReference>
<comment type="caution">
    <text evidence="2">The sequence shown here is derived from an EMBL/GenBank/DDBJ whole genome shotgun (WGS) entry which is preliminary data.</text>
</comment>
<feature type="region of interest" description="Disordered" evidence="1">
    <location>
        <begin position="201"/>
        <end position="224"/>
    </location>
</feature>